<organism evidence="2 3">
    <name type="scientific">Helicocarpus griseus UAMH5409</name>
    <dbReference type="NCBI Taxonomy" id="1447875"/>
    <lineage>
        <taxon>Eukaryota</taxon>
        <taxon>Fungi</taxon>
        <taxon>Dikarya</taxon>
        <taxon>Ascomycota</taxon>
        <taxon>Pezizomycotina</taxon>
        <taxon>Eurotiomycetes</taxon>
        <taxon>Eurotiomycetidae</taxon>
        <taxon>Onygenales</taxon>
        <taxon>Ajellomycetaceae</taxon>
        <taxon>Helicocarpus</taxon>
    </lineage>
</organism>
<protein>
    <submittedName>
        <fullName evidence="2">Uncharacterized protein</fullName>
    </submittedName>
</protein>
<dbReference type="Proteomes" id="UP000223968">
    <property type="component" value="Unassembled WGS sequence"/>
</dbReference>
<feature type="compositionally biased region" description="Gly residues" evidence="1">
    <location>
        <begin position="112"/>
        <end position="122"/>
    </location>
</feature>
<accession>A0A2B7XG85</accession>
<sequence length="490" mass="51312">MDEFAQTRGVDDLFDDEIIPVPTQEIEYHEDPEPQPEPEPAPPVSAPHSKPQPASSEPQPLTSQSLEQQQRSYEAAQRQEGAAGRNGGYNNRGRGNGRGYGGGGERGRGRGRGGAGRGGAGRRGGREQAAPVSAAGTVEEKVVAAAPTAAVSAEGGEQVREGKEGEVSGEPNYGGNEEGDNANLKDGEGEGEGDNGAEKKTKEQAAPRTFAVKGDRSGTGGVKKPKLTESELTERMKALKLKAAERAAAHARAEADEASFLERERIAAQKRREETANRRIMNGERERNRQRKLNAQTGREWDAEKDAVAFADSGRGRGGSMYRRGAHGGVAYDGGAGHTVAPGVEEPSLEGEGGYDASGFRGRRGGGRGQRRGRGGRGRGDYFGKQQQQQLSNDGTTGSGAATQPAPPRVNVEEEFPALPGSSGGKGPDSGSGSKDNESVTTPISPHGTWADQMEMSHSEFRAQQPQSLEATLSGTAGSGSKEDKGGSSS</sequence>
<dbReference type="STRING" id="1447875.A0A2B7XG85"/>
<reference evidence="2 3" key="1">
    <citation type="submission" date="2017-10" db="EMBL/GenBank/DDBJ databases">
        <title>Comparative genomics in systemic dimorphic fungi from Ajellomycetaceae.</title>
        <authorList>
            <person name="Munoz J.F."/>
            <person name="Mcewen J.G."/>
            <person name="Clay O.K."/>
            <person name="Cuomo C.A."/>
        </authorList>
    </citation>
    <scope>NUCLEOTIDE SEQUENCE [LARGE SCALE GENOMIC DNA]</scope>
    <source>
        <strain evidence="2 3">UAMH5409</strain>
    </source>
</reference>
<name>A0A2B7XG85_9EURO</name>
<evidence type="ECO:0000313" key="2">
    <source>
        <dbReference type="EMBL" id="PGH07773.1"/>
    </source>
</evidence>
<feature type="compositionally biased region" description="Gly residues" evidence="1">
    <location>
        <begin position="94"/>
        <end position="104"/>
    </location>
</feature>
<feature type="compositionally biased region" description="Low complexity" evidence="1">
    <location>
        <begin position="143"/>
        <end position="154"/>
    </location>
</feature>
<keyword evidence="3" id="KW-1185">Reference proteome</keyword>
<feature type="compositionally biased region" description="Polar residues" evidence="1">
    <location>
        <begin position="462"/>
        <end position="476"/>
    </location>
</feature>
<evidence type="ECO:0000256" key="1">
    <source>
        <dbReference type="SAM" id="MobiDB-lite"/>
    </source>
</evidence>
<feature type="compositionally biased region" description="Polar residues" evidence="1">
    <location>
        <begin position="385"/>
        <end position="402"/>
    </location>
</feature>
<comment type="caution">
    <text evidence="2">The sequence shown here is derived from an EMBL/GenBank/DDBJ whole genome shotgun (WGS) entry which is preliminary data.</text>
</comment>
<feature type="compositionally biased region" description="Basic residues" evidence="1">
    <location>
        <begin position="361"/>
        <end position="377"/>
    </location>
</feature>
<feature type="region of interest" description="Disordered" evidence="1">
    <location>
        <begin position="1"/>
        <end position="231"/>
    </location>
</feature>
<dbReference type="OrthoDB" id="2402960at2759"/>
<gene>
    <name evidence="2" type="ORF">AJ79_06161</name>
</gene>
<feature type="compositionally biased region" description="Basic and acidic residues" evidence="1">
    <location>
        <begin position="157"/>
        <end position="166"/>
    </location>
</feature>
<feature type="compositionally biased region" description="Basic and acidic residues" evidence="1">
    <location>
        <begin position="196"/>
        <end position="205"/>
    </location>
</feature>
<proteinExistence type="predicted"/>
<feature type="compositionally biased region" description="Basic and acidic residues" evidence="1">
    <location>
        <begin position="271"/>
        <end position="287"/>
    </location>
</feature>
<feature type="compositionally biased region" description="Basic and acidic residues" evidence="1">
    <location>
        <begin position="481"/>
        <end position="490"/>
    </location>
</feature>
<feature type="region of interest" description="Disordered" evidence="1">
    <location>
        <begin position="271"/>
        <end position="490"/>
    </location>
</feature>
<feature type="compositionally biased region" description="Low complexity" evidence="1">
    <location>
        <begin position="80"/>
        <end position="93"/>
    </location>
</feature>
<feature type="compositionally biased region" description="Polar residues" evidence="1">
    <location>
        <begin position="52"/>
        <end position="72"/>
    </location>
</feature>
<evidence type="ECO:0000313" key="3">
    <source>
        <dbReference type="Proteomes" id="UP000223968"/>
    </source>
</evidence>
<dbReference type="EMBL" id="PDNB01000106">
    <property type="protein sequence ID" value="PGH07773.1"/>
    <property type="molecule type" value="Genomic_DNA"/>
</dbReference>
<dbReference type="AlphaFoldDB" id="A0A2B7XG85"/>
<feature type="compositionally biased region" description="Gly residues" evidence="1">
    <location>
        <begin position="327"/>
        <end position="337"/>
    </location>
</feature>